<name>A0A1M6SJV9_REIAG</name>
<dbReference type="AlphaFoldDB" id="A0A1M6SJV9"/>
<dbReference type="STRING" id="156994.SAMN04488028_10546"/>
<gene>
    <name evidence="2" type="ORF">SAMN04488028_10546</name>
</gene>
<feature type="signal peptide" evidence="1">
    <location>
        <begin position="1"/>
        <end position="21"/>
    </location>
</feature>
<sequence>MKLKSIILALVLITSFNVARSQESLFIANWSIAIPVAELVDYTDQPSFGGFNIGGRKFIYDFVSFGGYAGWQLYHDKSTGLHAVKDGLDIWGRKIRHLNIYPIMANVHIYGGQDGGVRPYFGINTGVSIVNENIQIGLWEVSETTGNYTLSPEIGVYIPVGLRGGGLNLSARYDQAFQSSNDYQIQSFIINIGYGVGY</sequence>
<evidence type="ECO:0008006" key="4">
    <source>
        <dbReference type="Google" id="ProtNLM"/>
    </source>
</evidence>
<accession>A0A1M6SJV9</accession>
<dbReference type="EMBL" id="FRAA01000005">
    <property type="protein sequence ID" value="SHK44983.1"/>
    <property type="molecule type" value="Genomic_DNA"/>
</dbReference>
<protein>
    <recommendedName>
        <fullName evidence="4">Outer membrane protein beta-barrel domain-containing protein</fullName>
    </recommendedName>
</protein>
<feature type="chain" id="PRO_5013020001" description="Outer membrane protein beta-barrel domain-containing protein" evidence="1">
    <location>
        <begin position="22"/>
        <end position="198"/>
    </location>
</feature>
<evidence type="ECO:0000313" key="2">
    <source>
        <dbReference type="EMBL" id="SHK44983.1"/>
    </source>
</evidence>
<keyword evidence="3" id="KW-1185">Reference proteome</keyword>
<dbReference type="RefSeq" id="WP_073123069.1">
    <property type="nucleotide sequence ID" value="NZ_FRAA01000005.1"/>
</dbReference>
<proteinExistence type="predicted"/>
<organism evidence="2 3">
    <name type="scientific">Reichenbachiella agariperforans</name>
    <dbReference type="NCBI Taxonomy" id="156994"/>
    <lineage>
        <taxon>Bacteria</taxon>
        <taxon>Pseudomonadati</taxon>
        <taxon>Bacteroidota</taxon>
        <taxon>Cytophagia</taxon>
        <taxon>Cytophagales</taxon>
        <taxon>Reichenbachiellaceae</taxon>
        <taxon>Reichenbachiella</taxon>
    </lineage>
</organism>
<dbReference type="Proteomes" id="UP000184474">
    <property type="component" value="Unassembled WGS sequence"/>
</dbReference>
<keyword evidence="1" id="KW-0732">Signal</keyword>
<evidence type="ECO:0000256" key="1">
    <source>
        <dbReference type="SAM" id="SignalP"/>
    </source>
</evidence>
<evidence type="ECO:0000313" key="3">
    <source>
        <dbReference type="Proteomes" id="UP000184474"/>
    </source>
</evidence>
<reference evidence="3" key="1">
    <citation type="submission" date="2016-11" db="EMBL/GenBank/DDBJ databases">
        <authorList>
            <person name="Varghese N."/>
            <person name="Submissions S."/>
        </authorList>
    </citation>
    <scope>NUCLEOTIDE SEQUENCE [LARGE SCALE GENOMIC DNA]</scope>
    <source>
        <strain evidence="3">DSM 26134</strain>
    </source>
</reference>